<dbReference type="InterPro" id="IPR002048">
    <property type="entry name" value="EF_hand_dom"/>
</dbReference>
<evidence type="ECO:0000256" key="1">
    <source>
        <dbReference type="ARBA" id="ARBA00022837"/>
    </source>
</evidence>
<dbReference type="EMBL" id="CACTIH010000101">
    <property type="protein sequence ID" value="CAA2953860.1"/>
    <property type="molecule type" value="Genomic_DNA"/>
</dbReference>
<feature type="domain" description="EF-hand" evidence="2">
    <location>
        <begin position="60"/>
        <end position="89"/>
    </location>
</feature>
<dbReference type="SMART" id="SM00054">
    <property type="entry name" value="EFh"/>
    <property type="match status" value="2"/>
</dbReference>
<proteinExistence type="predicted"/>
<dbReference type="PROSITE" id="PS00018">
    <property type="entry name" value="EF_HAND_1"/>
    <property type="match status" value="2"/>
</dbReference>
<dbReference type="InterPro" id="IPR011992">
    <property type="entry name" value="EF-hand-dom_pair"/>
</dbReference>
<dbReference type="AlphaFoldDB" id="A0A8S0PLI1"/>
<dbReference type="Gramene" id="OE9A011296T1">
    <property type="protein sequence ID" value="OE9A011296C1"/>
    <property type="gene ID" value="OE9A011296"/>
</dbReference>
<evidence type="ECO:0000313" key="4">
    <source>
        <dbReference type="Proteomes" id="UP000594638"/>
    </source>
</evidence>
<name>A0A8S0PLI1_OLEEU</name>
<dbReference type="Proteomes" id="UP000594638">
    <property type="component" value="Unassembled WGS sequence"/>
</dbReference>
<accession>A0A8S0PLI1</accession>
<protein>
    <submittedName>
        <fullName evidence="3">Polcalcin Phl p 7-like</fullName>
    </submittedName>
</protein>
<sequence>MDTRPKAIYCSTNDKIEVTFEEFKKWLKKFDKNKDGRISQDELWQAIRANGVRFSWWKGRRAVKAIDTNSNGVVDENEFGNLVEFAEKRLGLQIVSY</sequence>
<reference evidence="3 4" key="1">
    <citation type="submission" date="2019-12" db="EMBL/GenBank/DDBJ databases">
        <authorList>
            <person name="Alioto T."/>
            <person name="Alioto T."/>
            <person name="Gomez Garrido J."/>
        </authorList>
    </citation>
    <scope>NUCLEOTIDE SEQUENCE [LARGE SCALE GENOMIC DNA]</scope>
</reference>
<comment type="caution">
    <text evidence="3">The sequence shown here is derived from an EMBL/GenBank/DDBJ whole genome shotgun (WGS) entry which is preliminary data.</text>
</comment>
<dbReference type="OrthoDB" id="26525at2759"/>
<gene>
    <name evidence="3" type="ORF">OLEA9_A011296</name>
</gene>
<dbReference type="PROSITE" id="PS50222">
    <property type="entry name" value="EF_HAND_2"/>
    <property type="match status" value="2"/>
</dbReference>
<dbReference type="GO" id="GO:0005509">
    <property type="term" value="F:calcium ion binding"/>
    <property type="evidence" value="ECO:0007669"/>
    <property type="project" value="InterPro"/>
</dbReference>
<keyword evidence="1" id="KW-0106">Calcium</keyword>
<keyword evidence="4" id="KW-1185">Reference proteome</keyword>
<dbReference type="Gene3D" id="1.10.238.10">
    <property type="entry name" value="EF-hand"/>
    <property type="match status" value="1"/>
</dbReference>
<organism evidence="3 4">
    <name type="scientific">Olea europaea subsp. europaea</name>
    <dbReference type="NCBI Taxonomy" id="158383"/>
    <lineage>
        <taxon>Eukaryota</taxon>
        <taxon>Viridiplantae</taxon>
        <taxon>Streptophyta</taxon>
        <taxon>Embryophyta</taxon>
        <taxon>Tracheophyta</taxon>
        <taxon>Spermatophyta</taxon>
        <taxon>Magnoliopsida</taxon>
        <taxon>eudicotyledons</taxon>
        <taxon>Gunneridae</taxon>
        <taxon>Pentapetalae</taxon>
        <taxon>asterids</taxon>
        <taxon>lamiids</taxon>
        <taxon>Lamiales</taxon>
        <taxon>Oleaceae</taxon>
        <taxon>Oleeae</taxon>
        <taxon>Olea</taxon>
    </lineage>
</organism>
<evidence type="ECO:0000313" key="3">
    <source>
        <dbReference type="EMBL" id="CAA2953860.1"/>
    </source>
</evidence>
<dbReference type="Pfam" id="PF13499">
    <property type="entry name" value="EF-hand_7"/>
    <property type="match status" value="1"/>
</dbReference>
<dbReference type="InterPro" id="IPR018247">
    <property type="entry name" value="EF_Hand_1_Ca_BS"/>
</dbReference>
<feature type="domain" description="EF-hand" evidence="2">
    <location>
        <begin position="18"/>
        <end position="53"/>
    </location>
</feature>
<evidence type="ECO:0000259" key="2">
    <source>
        <dbReference type="PROSITE" id="PS50222"/>
    </source>
</evidence>
<dbReference type="CDD" id="cd00051">
    <property type="entry name" value="EFh"/>
    <property type="match status" value="1"/>
</dbReference>
<dbReference type="SUPFAM" id="SSF47473">
    <property type="entry name" value="EF-hand"/>
    <property type="match status" value="1"/>
</dbReference>